<name>A0A927C7D9_9BACL</name>
<dbReference type="InterPro" id="IPR050465">
    <property type="entry name" value="UPF0194_transport"/>
</dbReference>
<dbReference type="Gene3D" id="2.40.420.20">
    <property type="match status" value="1"/>
</dbReference>
<dbReference type="Proteomes" id="UP000639396">
    <property type="component" value="Unassembled WGS sequence"/>
</dbReference>
<dbReference type="Gene3D" id="2.40.50.100">
    <property type="match status" value="1"/>
</dbReference>
<proteinExistence type="predicted"/>
<keyword evidence="5" id="KW-1185">Reference proteome</keyword>
<keyword evidence="3" id="KW-0732">Signal</keyword>
<dbReference type="RefSeq" id="WP_190924857.1">
    <property type="nucleotide sequence ID" value="NZ_JACXJA010000005.1"/>
</dbReference>
<dbReference type="AlphaFoldDB" id="A0A927C7D9"/>
<protein>
    <submittedName>
        <fullName evidence="4">Efflux RND transporter periplasmic adaptor subunit</fullName>
    </submittedName>
</protein>
<accession>A0A927C7D9</accession>
<dbReference type="PANTHER" id="PTHR32347">
    <property type="entry name" value="EFFLUX SYSTEM COMPONENT YKNX-RELATED"/>
    <property type="match status" value="1"/>
</dbReference>
<dbReference type="SUPFAM" id="SSF111369">
    <property type="entry name" value="HlyD-like secretion proteins"/>
    <property type="match status" value="1"/>
</dbReference>
<dbReference type="GO" id="GO:0030313">
    <property type="term" value="C:cell envelope"/>
    <property type="evidence" value="ECO:0007669"/>
    <property type="project" value="UniProtKB-SubCell"/>
</dbReference>
<reference evidence="4" key="1">
    <citation type="submission" date="2020-09" db="EMBL/GenBank/DDBJ databases">
        <title>A novel bacterium of genus Paenibacillus, isolated from South China Sea.</title>
        <authorList>
            <person name="Huang H."/>
            <person name="Mo K."/>
            <person name="Hu Y."/>
        </authorList>
    </citation>
    <scope>NUCLEOTIDE SEQUENCE</scope>
    <source>
        <strain evidence="4">IB182363</strain>
    </source>
</reference>
<evidence type="ECO:0000313" key="4">
    <source>
        <dbReference type="EMBL" id="MBD2861111.1"/>
    </source>
</evidence>
<evidence type="ECO:0000256" key="3">
    <source>
        <dbReference type="SAM" id="SignalP"/>
    </source>
</evidence>
<feature type="chain" id="PRO_5036812005" evidence="3">
    <location>
        <begin position="31"/>
        <end position="341"/>
    </location>
</feature>
<comment type="subcellular location">
    <subcellularLocation>
        <location evidence="1">Cell envelope</location>
    </subcellularLocation>
</comment>
<gene>
    <name evidence="4" type="ORF">IDH45_03800</name>
</gene>
<dbReference type="Gene3D" id="2.40.30.170">
    <property type="match status" value="1"/>
</dbReference>
<evidence type="ECO:0000256" key="2">
    <source>
        <dbReference type="ARBA" id="ARBA00023054"/>
    </source>
</evidence>
<dbReference type="PROSITE" id="PS51257">
    <property type="entry name" value="PROKAR_LIPOPROTEIN"/>
    <property type="match status" value="1"/>
</dbReference>
<evidence type="ECO:0000256" key="1">
    <source>
        <dbReference type="ARBA" id="ARBA00004196"/>
    </source>
</evidence>
<feature type="signal peptide" evidence="3">
    <location>
        <begin position="1"/>
        <end position="30"/>
    </location>
</feature>
<evidence type="ECO:0000313" key="5">
    <source>
        <dbReference type="Proteomes" id="UP000639396"/>
    </source>
</evidence>
<comment type="caution">
    <text evidence="4">The sequence shown here is derived from an EMBL/GenBank/DDBJ whole genome shotgun (WGS) entry which is preliminary data.</text>
</comment>
<keyword evidence="2" id="KW-0175">Coiled coil</keyword>
<sequence>MSIRGKAYARRVMVSVLVAAACAGCSLVPAEEEPLKPPLVKPVKENYEIVEVKSGTIIKRISGVATVESTNVKNHEFKGVSGKIQEVLVLNNTPVKKGDPLIVLDPGDSAIVLKEKERDYEQAVYNLEQAKQTQDTNKMKIRLMELNIAELRLSDARKAVEGKTLRAEMDGMITFVDPAKPGDSVQANKTYVIVSDPNSVRLAYTSGNTSDMLEVQAGVSVEVTIKGQKLEGKVVQSPSNTPATDNKQLAERYSKTIFIQVQDHPPELKLGANADINIVTRQKDNVLIIPPRALSQYLGRNFVKVLEGDSIKEVDVEKGLETTSGIEIVKGIREGQKLILQ</sequence>
<dbReference type="EMBL" id="JACXJA010000005">
    <property type="protein sequence ID" value="MBD2861111.1"/>
    <property type="molecule type" value="Genomic_DNA"/>
</dbReference>
<organism evidence="4 5">
    <name type="scientific">Paenibacillus oceani</name>
    <dbReference type="NCBI Taxonomy" id="2772510"/>
    <lineage>
        <taxon>Bacteria</taxon>
        <taxon>Bacillati</taxon>
        <taxon>Bacillota</taxon>
        <taxon>Bacilli</taxon>
        <taxon>Bacillales</taxon>
        <taxon>Paenibacillaceae</taxon>
        <taxon>Paenibacillus</taxon>
    </lineage>
</organism>